<evidence type="ECO:0000256" key="2">
    <source>
        <dbReference type="ARBA" id="ARBA00007965"/>
    </source>
</evidence>
<feature type="transmembrane region" description="Helical" evidence="7">
    <location>
        <begin position="46"/>
        <end position="67"/>
    </location>
</feature>
<evidence type="ECO:0000256" key="7">
    <source>
        <dbReference type="SAM" id="Phobius"/>
    </source>
</evidence>
<feature type="transmembrane region" description="Helical" evidence="7">
    <location>
        <begin position="227"/>
        <end position="247"/>
    </location>
</feature>
<protein>
    <submittedName>
        <fullName evidence="8">Uncharacterized protein</fullName>
    </submittedName>
</protein>
<feature type="transmembrane region" description="Helical" evidence="7">
    <location>
        <begin position="139"/>
        <end position="161"/>
    </location>
</feature>
<dbReference type="GO" id="GO:0005337">
    <property type="term" value="F:nucleoside transmembrane transporter activity"/>
    <property type="evidence" value="ECO:0007669"/>
    <property type="project" value="InterPro"/>
</dbReference>
<feature type="transmembrane region" description="Helical" evidence="7">
    <location>
        <begin position="73"/>
        <end position="99"/>
    </location>
</feature>
<accession>A0A7R9MBQ7</accession>
<keyword evidence="4 7" id="KW-0812">Transmembrane</keyword>
<dbReference type="AlphaFoldDB" id="A0A7R9MBQ7"/>
<evidence type="ECO:0000256" key="3">
    <source>
        <dbReference type="ARBA" id="ARBA00022448"/>
    </source>
</evidence>
<comment type="similarity">
    <text evidence="2">Belongs to the SLC29A/ENT transporter (TC 2.A.57) family.</text>
</comment>
<feature type="non-terminal residue" evidence="8">
    <location>
        <position position="1"/>
    </location>
</feature>
<dbReference type="Proteomes" id="UP000728032">
    <property type="component" value="Unassembled WGS sequence"/>
</dbReference>
<dbReference type="PANTHER" id="PTHR10332:SF80">
    <property type="entry name" value="EQUILIBRATIVE NUCLEOSIDE TRANSPORTER 2, ISOFORM A"/>
    <property type="match status" value="1"/>
</dbReference>
<keyword evidence="6 7" id="KW-0472">Membrane</keyword>
<proteinExistence type="inferred from homology"/>
<gene>
    <name evidence="8" type="ORF">ONB1V03_LOCUS13724</name>
</gene>
<evidence type="ECO:0000313" key="8">
    <source>
        <dbReference type="EMBL" id="CAD7657092.1"/>
    </source>
</evidence>
<dbReference type="EMBL" id="OC927181">
    <property type="protein sequence ID" value="CAD7657092.1"/>
    <property type="molecule type" value="Genomic_DNA"/>
</dbReference>
<keyword evidence="5 7" id="KW-1133">Transmembrane helix</keyword>
<evidence type="ECO:0000313" key="9">
    <source>
        <dbReference type="Proteomes" id="UP000728032"/>
    </source>
</evidence>
<organism evidence="8">
    <name type="scientific">Oppiella nova</name>
    <dbReference type="NCBI Taxonomy" id="334625"/>
    <lineage>
        <taxon>Eukaryota</taxon>
        <taxon>Metazoa</taxon>
        <taxon>Ecdysozoa</taxon>
        <taxon>Arthropoda</taxon>
        <taxon>Chelicerata</taxon>
        <taxon>Arachnida</taxon>
        <taxon>Acari</taxon>
        <taxon>Acariformes</taxon>
        <taxon>Sarcoptiformes</taxon>
        <taxon>Oribatida</taxon>
        <taxon>Brachypylina</taxon>
        <taxon>Oppioidea</taxon>
        <taxon>Oppiidae</taxon>
        <taxon>Oppiella</taxon>
    </lineage>
</organism>
<comment type="subcellular location">
    <subcellularLocation>
        <location evidence="1">Membrane</location>
        <topology evidence="1">Multi-pass membrane protein</topology>
    </subcellularLocation>
</comment>
<reference evidence="8" key="1">
    <citation type="submission" date="2020-11" db="EMBL/GenBank/DDBJ databases">
        <authorList>
            <person name="Tran Van P."/>
        </authorList>
    </citation>
    <scope>NUCLEOTIDE SEQUENCE</scope>
</reference>
<evidence type="ECO:0000256" key="6">
    <source>
        <dbReference type="ARBA" id="ARBA00023136"/>
    </source>
</evidence>
<dbReference type="PANTHER" id="PTHR10332">
    <property type="entry name" value="EQUILIBRATIVE NUCLEOSIDE TRANSPORTER"/>
    <property type="match status" value="1"/>
</dbReference>
<feature type="transmembrane region" description="Helical" evidence="7">
    <location>
        <begin position="111"/>
        <end position="133"/>
    </location>
</feature>
<dbReference type="SUPFAM" id="SSF103473">
    <property type="entry name" value="MFS general substrate transporter"/>
    <property type="match status" value="1"/>
</dbReference>
<dbReference type="InterPro" id="IPR002259">
    <property type="entry name" value="Eqnu_transpt"/>
</dbReference>
<sequence>MSDTLENYRKNFLSYLGIASKAPNILFQFINMFFGSDYKSLSTRIWLSLLLQALVFIGTTVLAVIDSSEWPEIFFWITMLSAFVINIANGVFQGCVYGIAAKLPVRYTNAVTIGFNLSGVIAALFMIVSITIAPTPKVVAIYFFSFAVIYLVFCFVNEFIVRRNKYYLHFMTNINNSYANNAMDMKSMDTIPTDSRPQSMDTNEHRLLNKQLFGVKMYLYVFHKIRLLLLNIIVIYFVTFSIFPALYANI</sequence>
<dbReference type="EMBL" id="CAJPVJ010012356">
    <property type="protein sequence ID" value="CAG2174278.1"/>
    <property type="molecule type" value="Genomic_DNA"/>
</dbReference>
<evidence type="ECO:0000256" key="5">
    <source>
        <dbReference type="ARBA" id="ARBA00022989"/>
    </source>
</evidence>
<keyword evidence="3" id="KW-0813">Transport</keyword>
<dbReference type="Pfam" id="PF01733">
    <property type="entry name" value="Nucleoside_tran"/>
    <property type="match status" value="1"/>
</dbReference>
<name>A0A7R9MBQ7_9ACAR</name>
<evidence type="ECO:0000256" key="1">
    <source>
        <dbReference type="ARBA" id="ARBA00004141"/>
    </source>
</evidence>
<dbReference type="OrthoDB" id="1856718at2759"/>
<dbReference type="GO" id="GO:0005886">
    <property type="term" value="C:plasma membrane"/>
    <property type="evidence" value="ECO:0007669"/>
    <property type="project" value="TreeGrafter"/>
</dbReference>
<evidence type="ECO:0000256" key="4">
    <source>
        <dbReference type="ARBA" id="ARBA00022692"/>
    </source>
</evidence>
<dbReference type="InterPro" id="IPR036259">
    <property type="entry name" value="MFS_trans_sf"/>
</dbReference>
<keyword evidence="9" id="KW-1185">Reference proteome</keyword>
<dbReference type="PRINTS" id="PR01130">
    <property type="entry name" value="DERENTRNSPRT"/>
</dbReference>